<proteinExistence type="inferred from homology"/>
<dbReference type="SUPFAM" id="SSF51905">
    <property type="entry name" value="FAD/NAD(P)-binding domain"/>
    <property type="match status" value="1"/>
</dbReference>
<dbReference type="NCBIfam" id="NF001933">
    <property type="entry name" value="PRK00711.1"/>
    <property type="match status" value="1"/>
</dbReference>
<dbReference type="Pfam" id="PF01266">
    <property type="entry name" value="DAO"/>
    <property type="match status" value="1"/>
</dbReference>
<dbReference type="PANTHER" id="PTHR13847:SF280">
    <property type="entry name" value="D-AMINO ACID DEHYDROGENASE"/>
    <property type="match status" value="1"/>
</dbReference>
<evidence type="ECO:0000313" key="5">
    <source>
        <dbReference type="Proteomes" id="UP001363010"/>
    </source>
</evidence>
<comment type="similarity">
    <text evidence="1">Belongs to the DadA oxidoreductase family.</text>
</comment>
<evidence type="ECO:0000313" key="4">
    <source>
        <dbReference type="EMBL" id="MEJ8826513.1"/>
    </source>
</evidence>
<evidence type="ECO:0000256" key="2">
    <source>
        <dbReference type="ARBA" id="ARBA00023002"/>
    </source>
</evidence>
<dbReference type="RefSeq" id="WP_340367549.1">
    <property type="nucleotide sequence ID" value="NZ_JBBKZV010000035.1"/>
</dbReference>
<organism evidence="4 5">
    <name type="scientific">Variovorax humicola</name>
    <dbReference type="NCBI Taxonomy" id="1769758"/>
    <lineage>
        <taxon>Bacteria</taxon>
        <taxon>Pseudomonadati</taxon>
        <taxon>Pseudomonadota</taxon>
        <taxon>Betaproteobacteria</taxon>
        <taxon>Burkholderiales</taxon>
        <taxon>Comamonadaceae</taxon>
        <taxon>Variovorax</taxon>
    </lineage>
</organism>
<dbReference type="PRINTS" id="PR00420">
    <property type="entry name" value="RNGMNOXGNASE"/>
</dbReference>
<dbReference type="PANTHER" id="PTHR13847">
    <property type="entry name" value="SARCOSINE DEHYDROGENASE-RELATED"/>
    <property type="match status" value="1"/>
</dbReference>
<evidence type="ECO:0000259" key="3">
    <source>
        <dbReference type="Pfam" id="PF01266"/>
    </source>
</evidence>
<protein>
    <submittedName>
        <fullName evidence="4">D-amino acid dehydrogenase</fullName>
        <ecNumber evidence="4">1.4.99.-</ecNumber>
    </submittedName>
</protein>
<keyword evidence="5" id="KW-1185">Reference proteome</keyword>
<dbReference type="GO" id="GO:0016491">
    <property type="term" value="F:oxidoreductase activity"/>
    <property type="evidence" value="ECO:0007669"/>
    <property type="project" value="UniProtKB-KW"/>
</dbReference>
<gene>
    <name evidence="4" type="ORF">WKW80_31580</name>
</gene>
<dbReference type="Gene3D" id="3.30.9.10">
    <property type="entry name" value="D-Amino Acid Oxidase, subunit A, domain 2"/>
    <property type="match status" value="1"/>
</dbReference>
<sequence length="426" mass="45552">MHVVIVGAGVMGATTAFFLQQRGCVVTVLDQQSGPAEGASHANGGFFSAGLSAPWSAPGAVGMAFKSQFDKSAAFKWKPDFTLRQVTWMLKSLKECRPERFAGNRARLTRMCIYALECLRAVEAAVEIDYERSNDGVLQLYREPVPAALVDGHLKYLETMGVPGTFLSAAQVFAMEPALARSAPGLFGALHLPGDLSGDCAVFTRKLVDAIQRKGGRFLWSTPVERVVVDESGASAGRVMAIACRGGTVIHADAYVFATGAETPRVLKGIVDVPLYPIKGYSMTAPLQDMENAPRHSMFDFATKTGMARLGNEIRVSGIAEVVGYDARLDRARCDQLSAAFEAAFPNAANRRAATFWTGLRPATPDGVPLVSRTRLGNLFINTGHGGSGWSMSCGSGKLMADIVIDGKTDIDANDYALPGVKSPHR</sequence>
<dbReference type="Proteomes" id="UP001363010">
    <property type="component" value="Unassembled WGS sequence"/>
</dbReference>
<dbReference type="Gene3D" id="3.50.50.60">
    <property type="entry name" value="FAD/NAD(P)-binding domain"/>
    <property type="match status" value="2"/>
</dbReference>
<reference evidence="4 5" key="1">
    <citation type="submission" date="2024-03" db="EMBL/GenBank/DDBJ databases">
        <title>Novel species of the genus Variovorax.</title>
        <authorList>
            <person name="Liu Q."/>
            <person name="Xin Y.-H."/>
        </authorList>
    </citation>
    <scope>NUCLEOTIDE SEQUENCE [LARGE SCALE GENOMIC DNA]</scope>
    <source>
        <strain evidence="4 5">KACC 18501</strain>
    </source>
</reference>
<dbReference type="EMBL" id="JBBKZV010000035">
    <property type="protein sequence ID" value="MEJ8826513.1"/>
    <property type="molecule type" value="Genomic_DNA"/>
</dbReference>
<feature type="domain" description="FAD dependent oxidoreductase" evidence="3">
    <location>
        <begin position="2"/>
        <end position="402"/>
    </location>
</feature>
<keyword evidence="2 4" id="KW-0560">Oxidoreductase</keyword>
<dbReference type="InterPro" id="IPR006076">
    <property type="entry name" value="FAD-dep_OxRdtase"/>
</dbReference>
<accession>A0ABU8W9B0</accession>
<comment type="caution">
    <text evidence="4">The sequence shown here is derived from an EMBL/GenBank/DDBJ whole genome shotgun (WGS) entry which is preliminary data.</text>
</comment>
<dbReference type="InterPro" id="IPR036188">
    <property type="entry name" value="FAD/NAD-bd_sf"/>
</dbReference>
<evidence type="ECO:0000256" key="1">
    <source>
        <dbReference type="ARBA" id="ARBA00009410"/>
    </source>
</evidence>
<dbReference type="EC" id="1.4.99.-" evidence="4"/>
<dbReference type="SUPFAM" id="SSF54373">
    <property type="entry name" value="FAD-linked reductases, C-terminal domain"/>
    <property type="match status" value="1"/>
</dbReference>
<name>A0ABU8W9B0_9BURK</name>